<accession>A0ABU1CGK6</accession>
<dbReference type="Pfam" id="PF00331">
    <property type="entry name" value="Glyco_hydro_10"/>
    <property type="match status" value="1"/>
</dbReference>
<keyword evidence="4" id="KW-0326">Glycosidase</keyword>
<dbReference type="InterPro" id="IPR044846">
    <property type="entry name" value="GH10"/>
</dbReference>
<dbReference type="Gene3D" id="3.20.20.80">
    <property type="entry name" value="Glycosidases"/>
    <property type="match status" value="1"/>
</dbReference>
<keyword evidence="8" id="KW-1185">Reference proteome</keyword>
<feature type="signal peptide" evidence="5">
    <location>
        <begin position="1"/>
        <end position="22"/>
    </location>
</feature>
<evidence type="ECO:0000256" key="5">
    <source>
        <dbReference type="SAM" id="SignalP"/>
    </source>
</evidence>
<protein>
    <recommendedName>
        <fullName evidence="4">Beta-xylanase</fullName>
        <ecNumber evidence="4">3.2.1.8</ecNumber>
    </recommendedName>
</protein>
<evidence type="ECO:0000256" key="3">
    <source>
        <dbReference type="ARBA" id="ARBA00023326"/>
    </source>
</evidence>
<dbReference type="EC" id="3.2.1.8" evidence="4"/>
<name>A0ABU1CGK6_9GAMM</name>
<feature type="chain" id="PRO_5045095455" description="Beta-xylanase" evidence="5">
    <location>
        <begin position="23"/>
        <end position="337"/>
    </location>
</feature>
<organism evidence="7 8">
    <name type="scientific">Lysobacter arvi</name>
    <dbReference type="NCBI Taxonomy" id="3038776"/>
    <lineage>
        <taxon>Bacteria</taxon>
        <taxon>Pseudomonadati</taxon>
        <taxon>Pseudomonadota</taxon>
        <taxon>Gammaproteobacteria</taxon>
        <taxon>Lysobacterales</taxon>
        <taxon>Lysobacteraceae</taxon>
        <taxon>Lysobacter</taxon>
    </lineage>
</organism>
<evidence type="ECO:0000256" key="2">
    <source>
        <dbReference type="ARBA" id="ARBA00023277"/>
    </source>
</evidence>
<reference evidence="7 8" key="1">
    <citation type="submission" date="2023-04" db="EMBL/GenBank/DDBJ databases">
        <title>Lysobacter sp. strain UC isolated from soil sample.</title>
        <authorList>
            <person name="Choksket S."/>
            <person name="Harshvardhan F."/>
            <person name="Rana R."/>
            <person name="Patil P.B."/>
            <person name="Korpole S."/>
        </authorList>
    </citation>
    <scope>NUCLEOTIDE SEQUENCE [LARGE SCALE GENOMIC DNA]</scope>
    <source>
        <strain evidence="7 8">UC</strain>
    </source>
</reference>
<feature type="domain" description="GH10" evidence="6">
    <location>
        <begin position="24"/>
        <end position="325"/>
    </location>
</feature>
<gene>
    <name evidence="7" type="ORF">P8609_14015</name>
</gene>
<comment type="caution">
    <text evidence="7">The sequence shown here is derived from an EMBL/GenBank/DDBJ whole genome shotgun (WGS) entry which is preliminary data.</text>
</comment>
<dbReference type="EMBL" id="JARUHG010000005">
    <property type="protein sequence ID" value="MDR0184075.1"/>
    <property type="molecule type" value="Genomic_DNA"/>
</dbReference>
<keyword evidence="5" id="KW-0732">Signal</keyword>
<dbReference type="PANTHER" id="PTHR31490">
    <property type="entry name" value="GLYCOSYL HYDROLASE"/>
    <property type="match status" value="1"/>
</dbReference>
<proteinExistence type="inferred from homology"/>
<dbReference type="PRINTS" id="PR00134">
    <property type="entry name" value="GLHYDRLASE10"/>
</dbReference>
<dbReference type="PROSITE" id="PS51760">
    <property type="entry name" value="GH10_2"/>
    <property type="match status" value="1"/>
</dbReference>
<dbReference type="InterPro" id="IPR001000">
    <property type="entry name" value="GH10_dom"/>
</dbReference>
<dbReference type="PANTHER" id="PTHR31490:SF1">
    <property type="entry name" value="ENDO-1,4-BETA-XYLANASE 1"/>
    <property type="match status" value="1"/>
</dbReference>
<dbReference type="RefSeq" id="WP_309263212.1">
    <property type="nucleotide sequence ID" value="NZ_JARUHG010000005.1"/>
</dbReference>
<dbReference type="InterPro" id="IPR017853">
    <property type="entry name" value="GH"/>
</dbReference>
<evidence type="ECO:0000313" key="8">
    <source>
        <dbReference type="Proteomes" id="UP001233535"/>
    </source>
</evidence>
<evidence type="ECO:0000259" key="6">
    <source>
        <dbReference type="PROSITE" id="PS51760"/>
    </source>
</evidence>
<sequence>MKHPRHTLLFALLATALSPALAQQAAPTQLAAGHAKFLGSAYSPPQAKDFTVYWNKVTPENAGKWGEVEKRRDRMDWRGLDEAYRVAKDHRLPFQMHVMVWGNQQPEWIEKLPVAEQREEIEEWFAAVAERYPDLDYVEVVNEPLNDPPSKDDKGGGNYIEALGGSGASGWDWIVESYRLARKHFPDAKLLINDYNITNKPDATKRYREIIDLLRRDNLLDGIGVQGHAFATTPDVPMSVHKANLDLLAGSGLPIYVTEMDIDGPTDEQQLKDYQRIFPVFWEHPAVKGVTLWGFRPGLWRQKEKAYLVRKDGSERPALQWLREYVRGTTAAPTPAP</sequence>
<comment type="catalytic activity">
    <reaction evidence="4">
        <text>Endohydrolysis of (1-&gt;4)-beta-D-xylosidic linkages in xylans.</text>
        <dbReference type="EC" id="3.2.1.8"/>
    </reaction>
</comment>
<keyword evidence="3 4" id="KW-0624">Polysaccharide degradation</keyword>
<evidence type="ECO:0000256" key="4">
    <source>
        <dbReference type="RuleBase" id="RU361174"/>
    </source>
</evidence>
<keyword evidence="2 4" id="KW-0119">Carbohydrate metabolism</keyword>
<evidence type="ECO:0000256" key="1">
    <source>
        <dbReference type="ARBA" id="ARBA00022801"/>
    </source>
</evidence>
<dbReference type="SMART" id="SM00633">
    <property type="entry name" value="Glyco_10"/>
    <property type="match status" value="1"/>
</dbReference>
<dbReference type="SUPFAM" id="SSF51445">
    <property type="entry name" value="(Trans)glycosidases"/>
    <property type="match status" value="1"/>
</dbReference>
<keyword evidence="1 4" id="KW-0378">Hydrolase</keyword>
<evidence type="ECO:0000313" key="7">
    <source>
        <dbReference type="EMBL" id="MDR0184075.1"/>
    </source>
</evidence>
<dbReference type="Proteomes" id="UP001233535">
    <property type="component" value="Unassembled WGS sequence"/>
</dbReference>
<comment type="similarity">
    <text evidence="4">Belongs to the glycosyl hydrolase 10 (cellulase F) family.</text>
</comment>